<feature type="signal peptide" evidence="1">
    <location>
        <begin position="1"/>
        <end position="17"/>
    </location>
</feature>
<dbReference type="EMBL" id="JAVDTT010000002">
    <property type="protein sequence ID" value="MDR6841509.1"/>
    <property type="molecule type" value="Genomic_DNA"/>
</dbReference>
<keyword evidence="1" id="KW-0732">Signal</keyword>
<evidence type="ECO:0000313" key="3">
    <source>
        <dbReference type="Proteomes" id="UP001254759"/>
    </source>
</evidence>
<reference evidence="2 3" key="1">
    <citation type="submission" date="2023-07" db="EMBL/GenBank/DDBJ databases">
        <title>Sorghum-associated microbial communities from plants grown in Nebraska, USA.</title>
        <authorList>
            <person name="Schachtman D."/>
        </authorList>
    </citation>
    <scope>NUCLEOTIDE SEQUENCE [LARGE SCALE GENOMIC DNA]</scope>
    <source>
        <strain evidence="2 3">BE107</strain>
    </source>
</reference>
<name>A0ABU1RRW2_9GAMM</name>
<dbReference type="RefSeq" id="WP_310092356.1">
    <property type="nucleotide sequence ID" value="NZ_JAVDTT010000002.1"/>
</dbReference>
<feature type="chain" id="PRO_5046117518" description="Lipoprotein" evidence="1">
    <location>
        <begin position="18"/>
        <end position="129"/>
    </location>
</feature>
<keyword evidence="3" id="KW-1185">Reference proteome</keyword>
<organism evidence="2 3">
    <name type="scientific">Pseudoxanthomonas sacheonensis</name>
    <dbReference type="NCBI Taxonomy" id="443615"/>
    <lineage>
        <taxon>Bacteria</taxon>
        <taxon>Pseudomonadati</taxon>
        <taxon>Pseudomonadota</taxon>
        <taxon>Gammaproteobacteria</taxon>
        <taxon>Lysobacterales</taxon>
        <taxon>Lysobacteraceae</taxon>
        <taxon>Pseudoxanthomonas</taxon>
    </lineage>
</organism>
<sequence>MLRLLILLIACSTLTGCGGCGSNADSIALAKSLSQPRLAQLYQDAVALDLTHSGNARLFKDGKSGIPPNFNDLEPQSVVSDGLTARIHMAGCVDDKVMLFVNGLDGKSGKEITLVPGEAQDSVILWQVK</sequence>
<evidence type="ECO:0000313" key="2">
    <source>
        <dbReference type="EMBL" id="MDR6841509.1"/>
    </source>
</evidence>
<dbReference type="PROSITE" id="PS51257">
    <property type="entry name" value="PROKAR_LIPOPROTEIN"/>
    <property type="match status" value="1"/>
</dbReference>
<protein>
    <recommendedName>
        <fullName evidence="4">Lipoprotein</fullName>
    </recommendedName>
</protein>
<evidence type="ECO:0008006" key="4">
    <source>
        <dbReference type="Google" id="ProtNLM"/>
    </source>
</evidence>
<proteinExistence type="predicted"/>
<gene>
    <name evidence="2" type="ORF">J2W94_001794</name>
</gene>
<comment type="caution">
    <text evidence="2">The sequence shown here is derived from an EMBL/GenBank/DDBJ whole genome shotgun (WGS) entry which is preliminary data.</text>
</comment>
<evidence type="ECO:0000256" key="1">
    <source>
        <dbReference type="SAM" id="SignalP"/>
    </source>
</evidence>
<accession>A0ABU1RRW2</accession>
<dbReference type="Proteomes" id="UP001254759">
    <property type="component" value="Unassembled WGS sequence"/>
</dbReference>